<gene>
    <name evidence="1" type="ORF">CS053_08765</name>
</gene>
<proteinExistence type="predicted"/>
<dbReference type="KEGG" id="rgl:CS053_08765"/>
<name>A0A5B9E0W9_9GAMM</name>
<sequence>MPLLDVTEVLTDPDFVDTLVCSREAQTIGSDGVAVNTNTDSTFYGVVTAASGNNLVRTPEGAYTKGDIIIVTQFALRTGATGGSTDEITWASKRYTVTQVNDYSRYGAGFVWAVADIIPLAGG</sequence>
<accession>A0A5B9E0W9</accession>
<dbReference type="EMBL" id="CP042807">
    <property type="protein sequence ID" value="QEE24585.1"/>
    <property type="molecule type" value="Genomic_DNA"/>
</dbReference>
<evidence type="ECO:0000313" key="2">
    <source>
        <dbReference type="Proteomes" id="UP000321807"/>
    </source>
</evidence>
<reference evidence="1 2" key="1">
    <citation type="submission" date="2019-08" db="EMBL/GenBank/DDBJ databases">
        <title>Complete genome sequence of Rhodanobacter glycinis strain T01E-68 isolated from tomato root.</title>
        <authorList>
            <person name="Weon H.-Y."/>
            <person name="Lee S.A."/>
        </authorList>
    </citation>
    <scope>NUCLEOTIDE SEQUENCE [LARGE SCALE GENOMIC DNA]</scope>
    <source>
        <strain evidence="1 2">T01E-68</strain>
    </source>
</reference>
<organism evidence="1 2">
    <name type="scientific">Rhodanobacter glycinis</name>
    <dbReference type="NCBI Taxonomy" id="582702"/>
    <lineage>
        <taxon>Bacteria</taxon>
        <taxon>Pseudomonadati</taxon>
        <taxon>Pseudomonadota</taxon>
        <taxon>Gammaproteobacteria</taxon>
        <taxon>Lysobacterales</taxon>
        <taxon>Rhodanobacteraceae</taxon>
        <taxon>Rhodanobacter</taxon>
    </lineage>
</organism>
<protein>
    <submittedName>
        <fullName evidence="1">Uncharacterized protein</fullName>
    </submittedName>
</protein>
<dbReference type="AlphaFoldDB" id="A0A5B9E0W9"/>
<dbReference type="RefSeq" id="WP_147627175.1">
    <property type="nucleotide sequence ID" value="NZ_CP042807.1"/>
</dbReference>
<evidence type="ECO:0000313" key="1">
    <source>
        <dbReference type="EMBL" id="QEE24585.1"/>
    </source>
</evidence>
<dbReference type="Proteomes" id="UP000321807">
    <property type="component" value="Chromosome"/>
</dbReference>